<name>A0A1T4Z5K6_9BACT</name>
<feature type="compositionally biased region" description="Pro residues" evidence="1">
    <location>
        <begin position="163"/>
        <end position="179"/>
    </location>
</feature>
<gene>
    <name evidence="3" type="ORF">SAMN02745166_05130</name>
</gene>
<keyword evidence="2" id="KW-1133">Transmembrane helix</keyword>
<accession>A0A1T4Z5K6</accession>
<reference evidence="4" key="1">
    <citation type="submission" date="2017-02" db="EMBL/GenBank/DDBJ databases">
        <authorList>
            <person name="Varghese N."/>
            <person name="Submissions S."/>
        </authorList>
    </citation>
    <scope>NUCLEOTIDE SEQUENCE [LARGE SCALE GENOMIC DNA]</scope>
    <source>
        <strain evidence="4">ATCC 700200</strain>
    </source>
</reference>
<feature type="region of interest" description="Disordered" evidence="1">
    <location>
        <begin position="123"/>
        <end position="198"/>
    </location>
</feature>
<evidence type="ECO:0000313" key="4">
    <source>
        <dbReference type="Proteomes" id="UP000190774"/>
    </source>
</evidence>
<dbReference type="Proteomes" id="UP000190774">
    <property type="component" value="Unassembled WGS sequence"/>
</dbReference>
<feature type="transmembrane region" description="Helical" evidence="2">
    <location>
        <begin position="56"/>
        <end position="75"/>
    </location>
</feature>
<keyword evidence="4" id="KW-1185">Reference proteome</keyword>
<sequence length="198" mass="20365">MATHPWYKILALAFFWDFSTHGAQGRLEVFLPVLLLIFLLDARGVKTGNQAVGTSWAAWPLFASLAVLAVGVTYLSTEKPGGQNQAGGGCSSYQGCGGSLAASGSSGNTSGCQCQSKTKAPANVNYRPVQRPSAPNSSVPLKRTFNGAQSGPTNAIKPRIPTARPPSAPAVPPQTPPGPKTQSPSAAPTPPASSPVKN</sequence>
<proteinExistence type="predicted"/>
<evidence type="ECO:0000256" key="2">
    <source>
        <dbReference type="SAM" id="Phobius"/>
    </source>
</evidence>
<organism evidence="3 4">
    <name type="scientific">Prosthecobacter debontii</name>
    <dbReference type="NCBI Taxonomy" id="48467"/>
    <lineage>
        <taxon>Bacteria</taxon>
        <taxon>Pseudomonadati</taxon>
        <taxon>Verrucomicrobiota</taxon>
        <taxon>Verrucomicrobiia</taxon>
        <taxon>Verrucomicrobiales</taxon>
        <taxon>Verrucomicrobiaceae</taxon>
        <taxon>Prosthecobacter</taxon>
    </lineage>
</organism>
<evidence type="ECO:0000313" key="3">
    <source>
        <dbReference type="EMBL" id="SKB09294.1"/>
    </source>
</evidence>
<evidence type="ECO:0000256" key="1">
    <source>
        <dbReference type="SAM" id="MobiDB-lite"/>
    </source>
</evidence>
<keyword evidence="2" id="KW-0812">Transmembrane</keyword>
<keyword evidence="2" id="KW-0472">Membrane</keyword>
<dbReference type="EMBL" id="FUYE01000037">
    <property type="protein sequence ID" value="SKB09294.1"/>
    <property type="molecule type" value="Genomic_DNA"/>
</dbReference>
<dbReference type="AlphaFoldDB" id="A0A1T4Z5K6"/>
<feature type="compositionally biased region" description="Pro residues" evidence="1">
    <location>
        <begin position="187"/>
        <end position="198"/>
    </location>
</feature>
<protein>
    <submittedName>
        <fullName evidence="3">Uncharacterized protein</fullName>
    </submittedName>
</protein>